<dbReference type="KEGG" id="pbh:AAW51_2143"/>
<sequence>MALVTEDGTGRADAESYCSVAFADTYHDARGRAATWTALQLDVKERCLRLATDYMLQAYREAWAGQRATFDQALDWPRAWVPKKDAPSGYASHAAYYASDAVPVEVQKACAELAFKAATGTDLAPDIGPQVTSKTVGPISVTYAAGARQQVVYQAVGGLLAPLLAHSGSQIRVVRS</sequence>
<evidence type="ECO:0000313" key="2">
    <source>
        <dbReference type="EMBL" id="AKJ28834.1"/>
    </source>
</evidence>
<protein>
    <submittedName>
        <fullName evidence="2">Phage protein</fullName>
    </submittedName>
</protein>
<name>A0A0G3BHD4_9BURK</name>
<keyword evidence="3" id="KW-1185">Reference proteome</keyword>
<dbReference type="AlphaFoldDB" id="A0A0G3BHD4"/>
<dbReference type="OrthoDB" id="8702413at2"/>
<dbReference type="RefSeq" id="WP_053013471.1">
    <property type="nucleotide sequence ID" value="NZ_CP011371.1"/>
</dbReference>
<evidence type="ECO:0000259" key="1">
    <source>
        <dbReference type="Pfam" id="PF20557"/>
    </source>
</evidence>
<dbReference type="Pfam" id="PF20557">
    <property type="entry name" value="DnaT_2"/>
    <property type="match status" value="1"/>
</dbReference>
<dbReference type="InterPro" id="IPR046787">
    <property type="entry name" value="DnaT_2"/>
</dbReference>
<feature type="domain" description="Putative DnaT-like" evidence="1">
    <location>
        <begin position="1"/>
        <end position="175"/>
    </location>
</feature>
<accession>A0A0G3BHD4</accession>
<evidence type="ECO:0000313" key="3">
    <source>
        <dbReference type="Proteomes" id="UP000035352"/>
    </source>
</evidence>
<reference evidence="2 3" key="1">
    <citation type="submission" date="2015-05" db="EMBL/GenBank/DDBJ databases">
        <authorList>
            <person name="Tang B."/>
            <person name="Yu Y."/>
        </authorList>
    </citation>
    <scope>NUCLEOTIDE SEQUENCE [LARGE SCALE GENOMIC DNA]</scope>
    <source>
        <strain evidence="2 3">DSM 7029</strain>
    </source>
</reference>
<proteinExistence type="predicted"/>
<dbReference type="STRING" id="413882.AAW51_2143"/>
<dbReference type="EMBL" id="CP011371">
    <property type="protein sequence ID" value="AKJ28834.1"/>
    <property type="molecule type" value="Genomic_DNA"/>
</dbReference>
<gene>
    <name evidence="2" type="ORF">AAW51_2143</name>
</gene>
<organism evidence="2 3">
    <name type="scientific">Caldimonas brevitalea</name>
    <dbReference type="NCBI Taxonomy" id="413882"/>
    <lineage>
        <taxon>Bacteria</taxon>
        <taxon>Pseudomonadati</taxon>
        <taxon>Pseudomonadota</taxon>
        <taxon>Betaproteobacteria</taxon>
        <taxon>Burkholderiales</taxon>
        <taxon>Sphaerotilaceae</taxon>
        <taxon>Caldimonas</taxon>
    </lineage>
</organism>
<dbReference type="Proteomes" id="UP000035352">
    <property type="component" value="Chromosome"/>
</dbReference>